<dbReference type="InterPro" id="IPR042258">
    <property type="entry name" value="DGOK_N"/>
</dbReference>
<dbReference type="GO" id="GO:0008671">
    <property type="term" value="F:2-dehydro-3-deoxygalactonokinase activity"/>
    <property type="evidence" value="ECO:0007669"/>
    <property type="project" value="InterPro"/>
</dbReference>
<evidence type="ECO:0000313" key="2">
    <source>
        <dbReference type="Proteomes" id="UP000249299"/>
    </source>
</evidence>
<dbReference type="GO" id="GO:0034194">
    <property type="term" value="P:D-galactonate catabolic process"/>
    <property type="evidence" value="ECO:0007669"/>
    <property type="project" value="InterPro"/>
</dbReference>
<dbReference type="AlphaFoldDB" id="A0A327JJE6"/>
<dbReference type="Gene3D" id="3.30.420.300">
    <property type="entry name" value="2-keto-3-deoxy-galactonokinase, substrate binding domain"/>
    <property type="match status" value="1"/>
</dbReference>
<organism evidence="1 2">
    <name type="scientific">Rhodobium orientis</name>
    <dbReference type="NCBI Taxonomy" id="34017"/>
    <lineage>
        <taxon>Bacteria</taxon>
        <taxon>Pseudomonadati</taxon>
        <taxon>Pseudomonadota</taxon>
        <taxon>Alphaproteobacteria</taxon>
        <taxon>Hyphomicrobiales</taxon>
        <taxon>Rhodobiaceae</taxon>
        <taxon>Rhodobium</taxon>
    </lineage>
</organism>
<dbReference type="RefSeq" id="WP_111434967.1">
    <property type="nucleotide sequence ID" value="NZ_JACIGG010000019.1"/>
</dbReference>
<dbReference type="CDD" id="cd24012">
    <property type="entry name" value="ASKHA_NBD_KDGal-kinase"/>
    <property type="match status" value="1"/>
</dbReference>
<evidence type="ECO:0008006" key="3">
    <source>
        <dbReference type="Google" id="ProtNLM"/>
    </source>
</evidence>
<proteinExistence type="predicted"/>
<dbReference type="InterPro" id="IPR042257">
    <property type="entry name" value="DGOK_C"/>
</dbReference>
<dbReference type="Pfam" id="PF05035">
    <property type="entry name" value="DGOK"/>
    <property type="match status" value="1"/>
</dbReference>
<dbReference type="EMBL" id="NPEV01000029">
    <property type="protein sequence ID" value="RAI26550.1"/>
    <property type="molecule type" value="Genomic_DNA"/>
</dbReference>
<name>A0A327JJE6_9HYPH</name>
<dbReference type="InterPro" id="IPR007729">
    <property type="entry name" value="DGOK"/>
</dbReference>
<comment type="caution">
    <text evidence="1">The sequence shown here is derived from an EMBL/GenBank/DDBJ whole genome shotgun (WGS) entry which is preliminary data.</text>
</comment>
<dbReference type="OrthoDB" id="256574at2"/>
<reference evidence="1 2" key="1">
    <citation type="submission" date="2017-07" db="EMBL/GenBank/DDBJ databases">
        <title>Draft Genome Sequences of Select Purple Nonsulfur Bacteria.</title>
        <authorList>
            <person name="Lasarre B."/>
            <person name="Mckinlay J.B."/>
        </authorList>
    </citation>
    <scope>NUCLEOTIDE SEQUENCE [LARGE SCALE GENOMIC DNA]</scope>
    <source>
        <strain evidence="1 2">DSM 11290</strain>
    </source>
</reference>
<evidence type="ECO:0000313" key="1">
    <source>
        <dbReference type="EMBL" id="RAI26550.1"/>
    </source>
</evidence>
<keyword evidence="2" id="KW-1185">Reference proteome</keyword>
<sequence length="310" mass="32434">MSGRLIIVDWGTSSFRAWLVDAGSGAVLAEIGEGLGMRALSRDGFAAYCHERLGPWRDGVTPVYMAGMVGAPQGWQQAPQPPLPATPESLSRDVVAVAGMAGVFIIPGVRVASADPAKADVMRGEEVQIFGALSLVDWDYAVLCLPGTHSKWADVEGGVLTRFSTSMTGEVHEVMLAHSVLGLAADRDAPFAEVAFEAGLAQSVRRGGLLNHLFSARARGIHGDLRAEDVASYLSGLLIGSEIAAMAPLYASGAGEILLVSNDRLAVPYGAAFSRAGLAFRHVTAREATLAGVTAIARLHAPELFSEAVS</sequence>
<protein>
    <recommendedName>
        <fullName evidence="3">2-dehydro-3-deoxygalactonokinase</fullName>
    </recommendedName>
</protein>
<accession>A0A327JJE6</accession>
<gene>
    <name evidence="1" type="ORF">CH339_13875</name>
</gene>
<dbReference type="Proteomes" id="UP000249299">
    <property type="component" value="Unassembled WGS sequence"/>
</dbReference>
<dbReference type="Gene3D" id="3.30.420.310">
    <property type="entry name" value="2-keto-3-deoxy-galactonokinase, C-terminal domain"/>
    <property type="match status" value="1"/>
</dbReference>